<dbReference type="InterPro" id="IPR045229">
    <property type="entry name" value="TPP_enz"/>
</dbReference>
<dbReference type="GO" id="GO:0000287">
    <property type="term" value="F:magnesium ion binding"/>
    <property type="evidence" value="ECO:0007669"/>
    <property type="project" value="InterPro"/>
</dbReference>
<dbReference type="SUPFAM" id="SSF52518">
    <property type="entry name" value="Thiamin diphosphate-binding fold (THDP-binding)"/>
    <property type="match status" value="2"/>
</dbReference>
<protein>
    <submittedName>
        <fullName evidence="7">N2-(2-carboxyethyl)arginine synthase</fullName>
    </submittedName>
</protein>
<dbReference type="InterPro" id="IPR011766">
    <property type="entry name" value="TPP_enzyme_TPP-bd"/>
</dbReference>
<dbReference type="GO" id="GO:0003984">
    <property type="term" value="F:acetolactate synthase activity"/>
    <property type="evidence" value="ECO:0007669"/>
    <property type="project" value="TreeGrafter"/>
</dbReference>
<dbReference type="InterPro" id="IPR029035">
    <property type="entry name" value="DHS-like_NAD/FAD-binding_dom"/>
</dbReference>
<dbReference type="FunFam" id="3.40.50.970:FF:000007">
    <property type="entry name" value="Acetolactate synthase"/>
    <property type="match status" value="1"/>
</dbReference>
<dbReference type="GO" id="GO:0050660">
    <property type="term" value="F:flavin adenine dinucleotide binding"/>
    <property type="evidence" value="ECO:0007669"/>
    <property type="project" value="TreeGrafter"/>
</dbReference>
<evidence type="ECO:0000259" key="6">
    <source>
        <dbReference type="Pfam" id="PF02776"/>
    </source>
</evidence>
<dbReference type="PANTHER" id="PTHR18968:SF129">
    <property type="entry name" value="ACETOLACTATE SYNTHASE"/>
    <property type="match status" value="1"/>
</dbReference>
<dbReference type="EMBL" id="FNBN01000004">
    <property type="protein sequence ID" value="SDG37767.1"/>
    <property type="molecule type" value="Genomic_DNA"/>
</dbReference>
<dbReference type="STRING" id="104663.SAMN04488121_10453"/>
<dbReference type="InterPro" id="IPR012001">
    <property type="entry name" value="Thiamin_PyroP_enz_TPP-bd_dom"/>
</dbReference>
<dbReference type="Gene3D" id="3.40.50.970">
    <property type="match status" value="2"/>
</dbReference>
<proteinExistence type="inferred from homology"/>
<evidence type="ECO:0000313" key="7">
    <source>
        <dbReference type="EMBL" id="SDG37767.1"/>
    </source>
</evidence>
<feature type="domain" description="Thiamine pyrophosphate enzyme TPP-binding" evidence="5">
    <location>
        <begin position="387"/>
        <end position="535"/>
    </location>
</feature>
<evidence type="ECO:0000256" key="1">
    <source>
        <dbReference type="ARBA" id="ARBA00007812"/>
    </source>
</evidence>
<name>A0A1G7TR64_CHIFI</name>
<dbReference type="InterPro" id="IPR029061">
    <property type="entry name" value="THDP-binding"/>
</dbReference>
<dbReference type="GO" id="GO:0009097">
    <property type="term" value="P:isoleucine biosynthetic process"/>
    <property type="evidence" value="ECO:0007669"/>
    <property type="project" value="TreeGrafter"/>
</dbReference>
<dbReference type="OrthoDB" id="4494979at2"/>
<evidence type="ECO:0000313" key="8">
    <source>
        <dbReference type="Proteomes" id="UP000199045"/>
    </source>
</evidence>
<sequence length="556" mass="62023">MKASKLFLKSVAKLGIRKVFGIVGGEAQAMQFDEEPSLDFYLTRHEFAAGIMADVFGRMTGEPQMCYSTFGPGLSNLSTGIVSAILDRSPMLAVSAQIPRAEIQFNQTHQCIDNVALMRPITKFAAQIENVHEIPALLKTALEIAVNDIPGPVYLSFPTDVMEQEIPDEEAVALLQSLSPVKRAAAPLPDFRQLDIVLNKIKDARKPLVVVGNQLIRDNCCEELVEFITAHNIPVISTLASKGIVPEDHPLFIAPCNKYIDKIYHDELVSQIFDNSDLLLLIGYDFGEDLKSSLWKNKKETIVINTHYNDMGKVFQPDILFTGDLKQVFPYIMQQGITPKEDNEALLELKQLFDKRAPFVSEEFSNIPLIIQSVRNALGESGVLCSDIGLHKQYAGLLSKTYKPDTFMCSNVCGTFGFGLPAGMGAKLARPAERVAVICGDGGFHSTSQDLETAVRYNIPIVIVVLKDNAFGLIKYYQFLEREDIFKRSVEFGNVDFVKLAEANGMKSIQLEAPEQLESMMEEAFSTNKPMLIEIPIVYDYRFREVEVPEEMEIND</sequence>
<dbReference type="GO" id="GO:0009099">
    <property type="term" value="P:L-valine biosynthetic process"/>
    <property type="evidence" value="ECO:0007669"/>
    <property type="project" value="TreeGrafter"/>
</dbReference>
<reference evidence="7 8" key="1">
    <citation type="submission" date="2016-10" db="EMBL/GenBank/DDBJ databases">
        <authorList>
            <person name="de Groot N.N."/>
        </authorList>
    </citation>
    <scope>NUCLEOTIDE SEQUENCE [LARGE SCALE GENOMIC DNA]</scope>
    <source>
        <strain evidence="7 8">DSM 527</strain>
    </source>
</reference>
<dbReference type="Proteomes" id="UP000199045">
    <property type="component" value="Unassembled WGS sequence"/>
</dbReference>
<keyword evidence="2 3" id="KW-0786">Thiamine pyrophosphate</keyword>
<feature type="domain" description="Thiamine pyrophosphate enzyme central" evidence="4">
    <location>
        <begin position="197"/>
        <end position="328"/>
    </location>
</feature>
<dbReference type="GO" id="GO:0030976">
    <property type="term" value="F:thiamine pyrophosphate binding"/>
    <property type="evidence" value="ECO:0007669"/>
    <property type="project" value="InterPro"/>
</dbReference>
<dbReference type="Pfam" id="PF00205">
    <property type="entry name" value="TPP_enzyme_M"/>
    <property type="match status" value="1"/>
</dbReference>
<organism evidence="7 8">
    <name type="scientific">Chitinophaga filiformis</name>
    <name type="common">Myxococcus filiformis</name>
    <name type="synonym">Flexibacter filiformis</name>
    <dbReference type="NCBI Taxonomy" id="104663"/>
    <lineage>
        <taxon>Bacteria</taxon>
        <taxon>Pseudomonadati</taxon>
        <taxon>Bacteroidota</taxon>
        <taxon>Chitinophagia</taxon>
        <taxon>Chitinophagales</taxon>
        <taxon>Chitinophagaceae</taxon>
        <taxon>Chitinophaga</taxon>
    </lineage>
</organism>
<comment type="similarity">
    <text evidence="1 3">Belongs to the TPP enzyme family.</text>
</comment>
<dbReference type="PANTHER" id="PTHR18968">
    <property type="entry name" value="THIAMINE PYROPHOSPHATE ENZYMES"/>
    <property type="match status" value="1"/>
</dbReference>
<evidence type="ECO:0000256" key="3">
    <source>
        <dbReference type="RuleBase" id="RU362132"/>
    </source>
</evidence>
<dbReference type="CDD" id="cd07035">
    <property type="entry name" value="TPP_PYR_POX_like"/>
    <property type="match status" value="1"/>
</dbReference>
<dbReference type="GO" id="GO:0005948">
    <property type="term" value="C:acetolactate synthase complex"/>
    <property type="evidence" value="ECO:0007669"/>
    <property type="project" value="TreeGrafter"/>
</dbReference>
<evidence type="ECO:0000256" key="2">
    <source>
        <dbReference type="ARBA" id="ARBA00023052"/>
    </source>
</evidence>
<dbReference type="RefSeq" id="WP_089834247.1">
    <property type="nucleotide sequence ID" value="NZ_FNBN01000004.1"/>
</dbReference>
<dbReference type="Pfam" id="PF02776">
    <property type="entry name" value="TPP_enzyme_N"/>
    <property type="match status" value="1"/>
</dbReference>
<dbReference type="AlphaFoldDB" id="A0A1G7TR64"/>
<feature type="domain" description="Thiamine pyrophosphate enzyme N-terminal TPP-binding" evidence="6">
    <location>
        <begin position="1"/>
        <end position="117"/>
    </location>
</feature>
<dbReference type="Pfam" id="PF02775">
    <property type="entry name" value="TPP_enzyme_C"/>
    <property type="match status" value="1"/>
</dbReference>
<evidence type="ECO:0000259" key="5">
    <source>
        <dbReference type="Pfam" id="PF02775"/>
    </source>
</evidence>
<accession>A0A1G7TR64</accession>
<dbReference type="InterPro" id="IPR012000">
    <property type="entry name" value="Thiamin_PyroP_enz_cen_dom"/>
</dbReference>
<dbReference type="SUPFAM" id="SSF52467">
    <property type="entry name" value="DHS-like NAD/FAD-binding domain"/>
    <property type="match status" value="1"/>
</dbReference>
<dbReference type="Gene3D" id="3.40.50.1220">
    <property type="entry name" value="TPP-binding domain"/>
    <property type="match status" value="1"/>
</dbReference>
<evidence type="ECO:0000259" key="4">
    <source>
        <dbReference type="Pfam" id="PF00205"/>
    </source>
</evidence>
<gene>
    <name evidence="7" type="ORF">SAMN04488121_10453</name>
</gene>